<sequence>MSHYQSNTYVLQADEVIVSISEKGNDLGGSSTFGSSSGGDSKSMTESFVSTFSDIVQASDALTDVFEISQTTPTNLGNFMYDYIKASATNLGAQSPHTIADTVAKAVDVHFETVIPAAIVKVFANTAAKYLQSEGRLNPTNAASLAASYADALTEIAKQNVKQDNPESKLKALMDGFEKFLTSVDLLVADKGQTIASAFANEVKLAGLEFRKGGNSYAIN</sequence>
<accession>A0A4Y2STE4</accession>
<keyword evidence="3" id="KW-1185">Reference proteome</keyword>
<comment type="caution">
    <text evidence="2">The sequence shown here is derived from an EMBL/GenBank/DDBJ whole genome shotgun (WGS) entry which is preliminary data.</text>
</comment>
<evidence type="ECO:0000259" key="1">
    <source>
        <dbReference type="Pfam" id="PF12042"/>
    </source>
</evidence>
<feature type="domain" description="Tubuliform egg casing silk strands structural" evidence="1">
    <location>
        <begin position="32"/>
        <end position="165"/>
    </location>
</feature>
<dbReference type="AlphaFoldDB" id="A0A4Y2STE4"/>
<protein>
    <recommendedName>
        <fullName evidence="1">Tubuliform egg casing silk strands structural domain-containing protein</fullName>
    </recommendedName>
</protein>
<name>A0A4Y2STE4_ARAVE</name>
<reference evidence="2 3" key="1">
    <citation type="journal article" date="2019" name="Sci. Rep.">
        <title>Orb-weaving spider Araneus ventricosus genome elucidates the spidroin gene catalogue.</title>
        <authorList>
            <person name="Kono N."/>
            <person name="Nakamura H."/>
            <person name="Ohtoshi R."/>
            <person name="Moran D.A.P."/>
            <person name="Shinohara A."/>
            <person name="Yoshida Y."/>
            <person name="Fujiwara M."/>
            <person name="Mori M."/>
            <person name="Tomita M."/>
            <person name="Arakawa K."/>
        </authorList>
    </citation>
    <scope>NUCLEOTIDE SEQUENCE [LARGE SCALE GENOMIC DNA]</scope>
</reference>
<gene>
    <name evidence="2" type="ORF">AVEN_267609_1</name>
</gene>
<dbReference type="Proteomes" id="UP000499080">
    <property type="component" value="Unassembled WGS sequence"/>
</dbReference>
<proteinExistence type="predicted"/>
<dbReference type="EMBL" id="BGPR01023979">
    <property type="protein sequence ID" value="GBN91622.1"/>
    <property type="molecule type" value="Genomic_DNA"/>
</dbReference>
<dbReference type="Pfam" id="PF12042">
    <property type="entry name" value="RP1-2"/>
    <property type="match status" value="1"/>
</dbReference>
<organism evidence="2 3">
    <name type="scientific">Araneus ventricosus</name>
    <name type="common">Orbweaver spider</name>
    <name type="synonym">Epeira ventricosa</name>
    <dbReference type="NCBI Taxonomy" id="182803"/>
    <lineage>
        <taxon>Eukaryota</taxon>
        <taxon>Metazoa</taxon>
        <taxon>Ecdysozoa</taxon>
        <taxon>Arthropoda</taxon>
        <taxon>Chelicerata</taxon>
        <taxon>Arachnida</taxon>
        <taxon>Araneae</taxon>
        <taxon>Araneomorphae</taxon>
        <taxon>Entelegynae</taxon>
        <taxon>Araneoidea</taxon>
        <taxon>Araneidae</taxon>
        <taxon>Araneus</taxon>
    </lineage>
</organism>
<evidence type="ECO:0000313" key="3">
    <source>
        <dbReference type="Proteomes" id="UP000499080"/>
    </source>
</evidence>
<dbReference type="Gene3D" id="1.10.274.60">
    <property type="entry name" value="Spidroin, repetitive domain"/>
    <property type="match status" value="1"/>
</dbReference>
<evidence type="ECO:0000313" key="2">
    <source>
        <dbReference type="EMBL" id="GBN91622.1"/>
    </source>
</evidence>
<dbReference type="InterPro" id="IPR043070">
    <property type="entry name" value="Spidroin_repeat"/>
</dbReference>
<dbReference type="OrthoDB" id="6421681at2759"/>
<dbReference type="InterPro" id="IPR021915">
    <property type="entry name" value="RP1-2"/>
</dbReference>